<keyword evidence="3 6" id="KW-0812">Transmembrane</keyword>
<feature type="transmembrane region" description="Helical" evidence="6">
    <location>
        <begin position="352"/>
        <end position="369"/>
    </location>
</feature>
<keyword evidence="2" id="KW-0813">Transport</keyword>
<evidence type="ECO:0000256" key="5">
    <source>
        <dbReference type="ARBA" id="ARBA00023136"/>
    </source>
</evidence>
<feature type="transmembrane region" description="Helical" evidence="6">
    <location>
        <begin position="376"/>
        <end position="395"/>
    </location>
</feature>
<evidence type="ECO:0000256" key="6">
    <source>
        <dbReference type="SAM" id="Phobius"/>
    </source>
</evidence>
<evidence type="ECO:0000256" key="4">
    <source>
        <dbReference type="ARBA" id="ARBA00022989"/>
    </source>
</evidence>
<evidence type="ECO:0000256" key="2">
    <source>
        <dbReference type="ARBA" id="ARBA00022448"/>
    </source>
</evidence>
<evidence type="ECO:0000313" key="9">
    <source>
        <dbReference type="Proteomes" id="UP001497453"/>
    </source>
</evidence>
<feature type="transmembrane region" description="Helical" evidence="6">
    <location>
        <begin position="468"/>
        <end position="488"/>
    </location>
</feature>
<dbReference type="Proteomes" id="UP001497453">
    <property type="component" value="Chromosome 1"/>
</dbReference>
<keyword evidence="9" id="KW-1185">Reference proteome</keyword>
<dbReference type="EMBL" id="OZ037944">
    <property type="protein sequence ID" value="CAL1694004.1"/>
    <property type="molecule type" value="Genomic_DNA"/>
</dbReference>
<evidence type="ECO:0000259" key="7">
    <source>
        <dbReference type="PROSITE" id="PS50850"/>
    </source>
</evidence>
<feature type="transmembrane region" description="Helical" evidence="6">
    <location>
        <begin position="148"/>
        <end position="166"/>
    </location>
</feature>
<comment type="subcellular location">
    <subcellularLocation>
        <location evidence="1">Membrane</location>
        <topology evidence="1">Multi-pass membrane protein</topology>
    </subcellularLocation>
</comment>
<sequence>MYQLKKPKIYRSWTQDALSFVLHIRSASQPEDPWHPLKGLDPESLSGSSSQAYATTEVLEKHHAQYPGVSKSKVLRKIDIRLVPVLCALYLLAFLDRVNIGNAALFNLRQDLKLGGNEYNTALVIFFVPYVLFEVPSNLLLKRFKPHVWLPACLFMFGLVTVLQGFTQNYSGILVTRFFLGLFESGMLPGCYYLISMWYKRSEAQTRYTFLFSSCSLAGAFGGLLASAIGKMDGIRGYHGWRWVFILEGLLSCVMSISFYFLISDFPEEAKWLTAEEKAFVHARLQEDVGDSGINEKMTAGRIFRALKNYKTVLGGFMYFGFIVPAYSFVYFSPSIIQTLGHSSIRTQLLSVPPYACAFVVGMIVAALSDHYAHRFLFIIFSACVAIAGFAILFVEHHNSNLQYGALFLAATGTYCGMPIILCWFSMNVRGHIHRAVATGWQIGFGNIGGIIASYAFLAKDAPEYRSGYSICISFVCLSALASFLYFIGLTVENRRQVGSKGEEGKVEGGGSEKDDVFVYLR</sequence>
<dbReference type="PANTHER" id="PTHR43791">
    <property type="entry name" value="PERMEASE-RELATED"/>
    <property type="match status" value="1"/>
</dbReference>
<feature type="transmembrane region" description="Helical" evidence="6">
    <location>
        <begin position="401"/>
        <end position="425"/>
    </location>
</feature>
<feature type="transmembrane region" description="Helical" evidence="6">
    <location>
        <begin position="241"/>
        <end position="263"/>
    </location>
</feature>
<dbReference type="SUPFAM" id="SSF103473">
    <property type="entry name" value="MFS general substrate transporter"/>
    <property type="match status" value="1"/>
</dbReference>
<feature type="transmembrane region" description="Helical" evidence="6">
    <location>
        <begin position="178"/>
        <end position="196"/>
    </location>
</feature>
<organism evidence="8 9">
    <name type="scientific">Somion occarium</name>
    <dbReference type="NCBI Taxonomy" id="3059160"/>
    <lineage>
        <taxon>Eukaryota</taxon>
        <taxon>Fungi</taxon>
        <taxon>Dikarya</taxon>
        <taxon>Basidiomycota</taxon>
        <taxon>Agaricomycotina</taxon>
        <taxon>Agaricomycetes</taxon>
        <taxon>Polyporales</taxon>
        <taxon>Cerrenaceae</taxon>
        <taxon>Somion</taxon>
    </lineage>
</organism>
<reference evidence="9" key="1">
    <citation type="submission" date="2024-04" db="EMBL/GenBank/DDBJ databases">
        <authorList>
            <person name="Shaw F."/>
            <person name="Minotto A."/>
        </authorList>
    </citation>
    <scope>NUCLEOTIDE SEQUENCE [LARGE SCALE GENOMIC DNA]</scope>
</reference>
<proteinExistence type="predicted"/>
<evidence type="ECO:0000256" key="1">
    <source>
        <dbReference type="ARBA" id="ARBA00004141"/>
    </source>
</evidence>
<feature type="transmembrane region" description="Helical" evidence="6">
    <location>
        <begin position="437"/>
        <end position="456"/>
    </location>
</feature>
<dbReference type="InterPro" id="IPR020846">
    <property type="entry name" value="MFS_dom"/>
</dbReference>
<keyword evidence="4 6" id="KW-1133">Transmembrane helix</keyword>
<gene>
    <name evidence="8" type="ORF">GFSPODELE1_LOCUS102</name>
</gene>
<feature type="domain" description="Major facilitator superfamily (MFS) profile" evidence="7">
    <location>
        <begin position="82"/>
        <end position="497"/>
    </location>
</feature>
<dbReference type="Pfam" id="PF07690">
    <property type="entry name" value="MFS_1"/>
    <property type="match status" value="1"/>
</dbReference>
<name>A0ABP1CH97_9APHY</name>
<dbReference type="PANTHER" id="PTHR43791:SF46">
    <property type="entry name" value="MAJOR FACILITATOR SUPERFAMILY (MFS) PROFILE DOMAIN-CONTAINING PROTEIN-RELATED"/>
    <property type="match status" value="1"/>
</dbReference>
<evidence type="ECO:0000313" key="8">
    <source>
        <dbReference type="EMBL" id="CAL1694004.1"/>
    </source>
</evidence>
<feature type="transmembrane region" description="Helical" evidence="6">
    <location>
        <begin position="120"/>
        <end position="141"/>
    </location>
</feature>
<evidence type="ECO:0000256" key="3">
    <source>
        <dbReference type="ARBA" id="ARBA00022692"/>
    </source>
</evidence>
<keyword evidence="5 6" id="KW-0472">Membrane</keyword>
<accession>A0ABP1CH97</accession>
<dbReference type="PROSITE" id="PS50850">
    <property type="entry name" value="MFS"/>
    <property type="match status" value="1"/>
</dbReference>
<dbReference type="InterPro" id="IPR036259">
    <property type="entry name" value="MFS_trans_sf"/>
</dbReference>
<feature type="transmembrane region" description="Helical" evidence="6">
    <location>
        <begin position="312"/>
        <end position="332"/>
    </location>
</feature>
<dbReference type="InterPro" id="IPR011701">
    <property type="entry name" value="MFS"/>
</dbReference>
<feature type="transmembrane region" description="Helical" evidence="6">
    <location>
        <begin position="80"/>
        <end position="100"/>
    </location>
</feature>
<protein>
    <recommendedName>
        <fullName evidence="7">Major facilitator superfamily (MFS) profile domain-containing protein</fullName>
    </recommendedName>
</protein>
<feature type="transmembrane region" description="Helical" evidence="6">
    <location>
        <begin position="208"/>
        <end position="229"/>
    </location>
</feature>
<dbReference type="Gene3D" id="1.20.1250.20">
    <property type="entry name" value="MFS general substrate transporter like domains"/>
    <property type="match status" value="2"/>
</dbReference>